<accession>A0A1C3EKG1</accession>
<dbReference type="Pfam" id="PF13304">
    <property type="entry name" value="AAA_21"/>
    <property type="match status" value="1"/>
</dbReference>
<evidence type="ECO:0000313" key="3">
    <source>
        <dbReference type="Proteomes" id="UP000094828"/>
    </source>
</evidence>
<dbReference type="PANTHER" id="PTHR40396">
    <property type="entry name" value="ATPASE-LIKE PROTEIN"/>
    <property type="match status" value="1"/>
</dbReference>
<dbReference type="Proteomes" id="UP000094828">
    <property type="component" value="Unassembled WGS sequence"/>
</dbReference>
<dbReference type="GO" id="GO:0016887">
    <property type="term" value="F:ATP hydrolysis activity"/>
    <property type="evidence" value="ECO:0007669"/>
    <property type="project" value="InterPro"/>
</dbReference>
<protein>
    <recommendedName>
        <fullName evidence="1">ATPase AAA-type core domain-containing protein</fullName>
    </recommendedName>
</protein>
<dbReference type="Gene3D" id="3.40.50.300">
    <property type="entry name" value="P-loop containing nucleotide triphosphate hydrolases"/>
    <property type="match status" value="1"/>
</dbReference>
<dbReference type="STRING" id="1841610.A6X21_18515"/>
<evidence type="ECO:0000259" key="1">
    <source>
        <dbReference type="Pfam" id="PF13304"/>
    </source>
</evidence>
<name>A0A1C3EKG1_9PLAN</name>
<sequence length="430" mass="49192">MLIEFRVSNHRSIREEQVLTMTAASGRGEDNDLRPRDVGLSEKILPVAAIYGANASGKSNVLSALAFLRDAVVYSQRMWAPGEIIPREPFAWQQKRDEPSVYEVTFLQDDVKYEFGIACTDEAIVEEWLYAWPHGKKQTWYERDEQKFKFGPNLVGANKLIEEATRPDGLFLSTAVQLQHPQLRSVYDWFWRMDSMINQSTRHTRGRVTNRETHLANLIQSQTQARQRTLFEVDDHRHFDLDRLQELIQSADVGIVDFRVAIQSDQDRNSQRSTRIQLRHQSTSGDAWLPLEEESRGTRTLLNLAVPILDAIDHGSVLLVDELEASLHPKIAESIVRQFNDPETNPNNAQLIFTTHDTNLLGTTLGDPVVRRDEVWLTEKDDEGGTVLYPLTDFTPRKEENLERGYLQGRYSAVPFLGNFSIAPEVPSHE</sequence>
<keyword evidence="3" id="KW-1185">Reference proteome</keyword>
<dbReference type="RefSeq" id="WP_068846858.1">
    <property type="nucleotide sequence ID" value="NZ_LYDR01000050.1"/>
</dbReference>
<gene>
    <name evidence="2" type="ORF">A6X21_18515</name>
</gene>
<reference evidence="2 3" key="1">
    <citation type="submission" date="2016-05" db="EMBL/GenBank/DDBJ databases">
        <title>Genomic and physiological characterization of Planctopirus sp. isolated from fresh water lake.</title>
        <authorList>
            <person name="Subhash Y."/>
            <person name="Ramana C."/>
        </authorList>
    </citation>
    <scope>NUCLEOTIDE SEQUENCE [LARGE SCALE GENOMIC DNA]</scope>
    <source>
        <strain evidence="2 3">JC280</strain>
    </source>
</reference>
<dbReference type="PANTHER" id="PTHR40396:SF1">
    <property type="entry name" value="ATPASE AAA-TYPE CORE DOMAIN-CONTAINING PROTEIN"/>
    <property type="match status" value="1"/>
</dbReference>
<dbReference type="AlphaFoldDB" id="A0A1C3EKG1"/>
<dbReference type="GO" id="GO:0005524">
    <property type="term" value="F:ATP binding"/>
    <property type="evidence" value="ECO:0007669"/>
    <property type="project" value="InterPro"/>
</dbReference>
<proteinExistence type="predicted"/>
<dbReference type="InterPro" id="IPR003959">
    <property type="entry name" value="ATPase_AAA_core"/>
</dbReference>
<comment type="caution">
    <text evidence="2">The sequence shown here is derived from an EMBL/GenBank/DDBJ whole genome shotgun (WGS) entry which is preliminary data.</text>
</comment>
<dbReference type="OrthoDB" id="9809324at2"/>
<feature type="domain" description="ATPase AAA-type core" evidence="1">
    <location>
        <begin position="47"/>
        <end position="361"/>
    </location>
</feature>
<dbReference type="SUPFAM" id="SSF52540">
    <property type="entry name" value="P-loop containing nucleoside triphosphate hydrolases"/>
    <property type="match status" value="1"/>
</dbReference>
<evidence type="ECO:0000313" key="2">
    <source>
        <dbReference type="EMBL" id="ODA33721.1"/>
    </source>
</evidence>
<dbReference type="InterPro" id="IPR027417">
    <property type="entry name" value="P-loop_NTPase"/>
</dbReference>
<organism evidence="2 3">
    <name type="scientific">Planctopirus hydrillae</name>
    <dbReference type="NCBI Taxonomy" id="1841610"/>
    <lineage>
        <taxon>Bacteria</taxon>
        <taxon>Pseudomonadati</taxon>
        <taxon>Planctomycetota</taxon>
        <taxon>Planctomycetia</taxon>
        <taxon>Planctomycetales</taxon>
        <taxon>Planctomycetaceae</taxon>
        <taxon>Planctopirus</taxon>
    </lineage>
</organism>
<dbReference type="EMBL" id="LYDR01000050">
    <property type="protein sequence ID" value="ODA33721.1"/>
    <property type="molecule type" value="Genomic_DNA"/>
</dbReference>